<name>A0A166ZXQ5_9GAMM</name>
<dbReference type="AlphaFoldDB" id="A0A166ZXQ5"/>
<proteinExistence type="predicted"/>
<protein>
    <submittedName>
        <fullName evidence="1">Uncharacterized protein</fullName>
    </submittedName>
</protein>
<dbReference type="Proteomes" id="UP000076587">
    <property type="component" value="Unassembled WGS sequence"/>
</dbReference>
<gene>
    <name evidence="1" type="ORF">N482_15485</name>
</gene>
<dbReference type="PATRIC" id="fig|1365253.3.peg.3823"/>
<evidence type="ECO:0000313" key="2">
    <source>
        <dbReference type="Proteomes" id="UP000076587"/>
    </source>
</evidence>
<reference evidence="1 2" key="1">
    <citation type="submission" date="2013-07" db="EMBL/GenBank/DDBJ databases">
        <title>Comparative Genomic and Metabolomic Analysis of Twelve Strains of Pseudoalteromonas luteoviolacea.</title>
        <authorList>
            <person name="Vynne N.G."/>
            <person name="Mansson M."/>
            <person name="Gram L."/>
        </authorList>
    </citation>
    <scope>NUCLEOTIDE SEQUENCE [LARGE SCALE GENOMIC DNA]</scope>
    <source>
        <strain evidence="1 2">NCIMB 1942</strain>
    </source>
</reference>
<comment type="caution">
    <text evidence="1">The sequence shown here is derived from an EMBL/GenBank/DDBJ whole genome shotgun (WGS) entry which is preliminary data.</text>
</comment>
<accession>A0A166ZXQ5</accession>
<dbReference type="RefSeq" id="WP_063378248.1">
    <property type="nucleotide sequence ID" value="NZ_AUXT01000186.1"/>
</dbReference>
<dbReference type="OrthoDB" id="6387849at2"/>
<organism evidence="1 2">
    <name type="scientific">Pseudoalteromonas luteoviolacea NCIMB 1942</name>
    <dbReference type="NCBI Taxonomy" id="1365253"/>
    <lineage>
        <taxon>Bacteria</taxon>
        <taxon>Pseudomonadati</taxon>
        <taxon>Pseudomonadota</taxon>
        <taxon>Gammaproteobacteria</taxon>
        <taxon>Alteromonadales</taxon>
        <taxon>Pseudoalteromonadaceae</taxon>
        <taxon>Pseudoalteromonas</taxon>
    </lineage>
</organism>
<evidence type="ECO:0000313" key="1">
    <source>
        <dbReference type="EMBL" id="KZN44775.1"/>
    </source>
</evidence>
<dbReference type="EMBL" id="AUXT01000186">
    <property type="protein sequence ID" value="KZN44775.1"/>
    <property type="molecule type" value="Genomic_DNA"/>
</dbReference>
<sequence length="67" mass="7510">MDLAKFNKLRARSFNEQKSQLKKIAKGQTVLCPKCNQAIALNVAVKEGEKAYAKCQKGCTYIELDMT</sequence>